<dbReference type="Proteomes" id="UP000316759">
    <property type="component" value="Unassembled WGS sequence"/>
</dbReference>
<dbReference type="Gene3D" id="1.10.472.80">
    <property type="entry name" value="Ypt/Rab-GAP domain of gyp1p, domain 3"/>
    <property type="match status" value="1"/>
</dbReference>
<dbReference type="EMBL" id="SUNJ01012442">
    <property type="protein sequence ID" value="TPP58058.1"/>
    <property type="molecule type" value="Genomic_DNA"/>
</dbReference>
<evidence type="ECO:0000313" key="2">
    <source>
        <dbReference type="EMBL" id="TPP58058.1"/>
    </source>
</evidence>
<dbReference type="SUPFAM" id="SSF47923">
    <property type="entry name" value="Ypt/Rab-GAP domain of gyp1p"/>
    <property type="match status" value="1"/>
</dbReference>
<gene>
    <name evidence="2" type="ORF">FGIG_00629</name>
</gene>
<name>A0A504YID6_FASGI</name>
<comment type="caution">
    <text evidence="2">The sequence shown here is derived from an EMBL/GenBank/DDBJ whole genome shotgun (WGS) entry which is preliminary data.</text>
</comment>
<accession>A0A504YID6</accession>
<protein>
    <submittedName>
        <fullName evidence="2">TBC1 domain family member 19 isoform A</fullName>
    </submittedName>
</protein>
<proteinExistence type="predicted"/>
<sequence length="545" mass="62472">MITVRSCAVLDVETAKVTDELLKKIKATPTEMKLLEDVLRAIRELKETPDDIEEFVIRTLANAESIQNLRNWIFHEKQKVNNRIKFEWSTSEPSTFGSWGYLEKAQAGWERKMLRSLNSMCQELGIRLAGTRDAKQSEAILVNWTELSLVFNKPSAIKPVFGPKDLLEVLISIKHPNIRNHPRTTVDESTGRLLPYWGLFNLPMRVKNMSELCAFYAPLGLDHQQCGVDELFSASFETKRVQEAESILHSHSSAAAQKYLQQGCPLGYRAQIWSLYLNAQKNDEDVQYYSQLKLRVAEDECMTDLLVCKEVQLTASNDDMHFVFCDYTYQVLLPFTRDSTVLEHFQSSLASPPRAIGKKINDSQVFPPSGVIPFHGFSMYVLPLCYLYDDPVTLYVIFRQLYIRYFYKLHTISNDPSVSSVPFLSVDPQSILGLCLLFERLLQWREPEIFFHLRSSGIQPIRFVFKWIMRAFSGFLAPDQVLLLWDRILGFDSLEILAVLAVAIFSYRKENLLLVNTTAGVEAILADLTPLRIVSLLQLVLFTRS</sequence>
<dbReference type="InterPro" id="IPR035969">
    <property type="entry name" value="Rab-GAP_TBC_sf"/>
</dbReference>
<dbReference type="InterPro" id="IPR000195">
    <property type="entry name" value="Rab-GAP-TBC_dom"/>
</dbReference>
<dbReference type="PROSITE" id="PS50086">
    <property type="entry name" value="TBC_RABGAP"/>
    <property type="match status" value="1"/>
</dbReference>
<dbReference type="OrthoDB" id="10249775at2759"/>
<evidence type="ECO:0000313" key="3">
    <source>
        <dbReference type="Proteomes" id="UP000316759"/>
    </source>
</evidence>
<dbReference type="AlphaFoldDB" id="A0A504YID6"/>
<reference evidence="2 3" key="1">
    <citation type="submission" date="2019-04" db="EMBL/GenBank/DDBJ databases">
        <title>Annotation for the trematode Fasciola gigantica.</title>
        <authorList>
            <person name="Choi Y.-J."/>
        </authorList>
    </citation>
    <scope>NUCLEOTIDE SEQUENCE [LARGE SCALE GENOMIC DNA]</scope>
    <source>
        <strain evidence="2">Uganda_cow_1</strain>
    </source>
</reference>
<feature type="domain" description="Rab-GAP TBC" evidence="1">
    <location>
        <begin position="263"/>
        <end position="492"/>
    </location>
</feature>
<dbReference type="Pfam" id="PF00566">
    <property type="entry name" value="RabGAP-TBC"/>
    <property type="match status" value="1"/>
</dbReference>
<organism evidence="2 3">
    <name type="scientific">Fasciola gigantica</name>
    <name type="common">Giant liver fluke</name>
    <dbReference type="NCBI Taxonomy" id="46835"/>
    <lineage>
        <taxon>Eukaryota</taxon>
        <taxon>Metazoa</taxon>
        <taxon>Spiralia</taxon>
        <taxon>Lophotrochozoa</taxon>
        <taxon>Platyhelminthes</taxon>
        <taxon>Trematoda</taxon>
        <taxon>Digenea</taxon>
        <taxon>Plagiorchiida</taxon>
        <taxon>Echinostomata</taxon>
        <taxon>Echinostomatoidea</taxon>
        <taxon>Fasciolidae</taxon>
        <taxon>Fasciola</taxon>
    </lineage>
</organism>
<evidence type="ECO:0000259" key="1">
    <source>
        <dbReference type="PROSITE" id="PS50086"/>
    </source>
</evidence>
<dbReference type="PANTHER" id="PTHR16110">
    <property type="entry name" value="TBC1 DOMAIN FAMILY MEMBER 19"/>
    <property type="match status" value="1"/>
</dbReference>
<dbReference type="InterPro" id="IPR042507">
    <property type="entry name" value="TBC1D19"/>
</dbReference>
<dbReference type="STRING" id="46835.A0A504YID6"/>
<dbReference type="PANTHER" id="PTHR16110:SF1">
    <property type="entry name" value="TBC1 DOMAIN FAMILY MEMBER 19"/>
    <property type="match status" value="1"/>
</dbReference>
<keyword evidence="3" id="KW-1185">Reference proteome</keyword>